<proteinExistence type="inferred from homology"/>
<dbReference type="InterPro" id="IPR013538">
    <property type="entry name" value="ASHA1/2-like_C"/>
</dbReference>
<name>A0AAC9L801_9PSEU</name>
<evidence type="ECO:0000313" key="5">
    <source>
        <dbReference type="Proteomes" id="UP000185511"/>
    </source>
</evidence>
<dbReference type="EMBL" id="CP016076">
    <property type="protein sequence ID" value="APU13068.1"/>
    <property type="molecule type" value="Genomic_DNA"/>
</dbReference>
<dbReference type="Proteomes" id="UP000185511">
    <property type="component" value="Chromosome"/>
</dbReference>
<evidence type="ECO:0000256" key="2">
    <source>
        <dbReference type="SAM" id="MobiDB-lite"/>
    </source>
</evidence>
<feature type="region of interest" description="Disordered" evidence="2">
    <location>
        <begin position="203"/>
        <end position="261"/>
    </location>
</feature>
<feature type="domain" description="Activator of Hsp90 ATPase homologue 1/2-like C-terminal" evidence="3">
    <location>
        <begin position="25"/>
        <end position="141"/>
    </location>
</feature>
<sequence length="352" mass="39256">MNPPDPTLHTVNGHPQLRLRRELPHPPEKVWRAITDPAELAHWFPATVRTELRAGAEMHFVFEDGEFVDTDGEILEIDPPKVFVFRWGQEVLRWELVPAEHGCILYFSHTFTGPDGWGDRLAAARHAAGWVACLDLLVDLLDGRPPQTATTRVADDQWFDRSEQYTEAFGIAEGEVDETSDGFRLRIARDLVQSAEDVWAMLTSDDPADEDDATPDSARDEASESADEEPGRAGVQAGSTDVGATPPLQFTNGFVPAGPITSVEPGRTLEYRWEHDGAAAGLVRWEFHAHEFGCAIQIVQTVPATLAGTRAVALAAWQTHLEVLVRTLHGRPQCWPFERTEELRRRYEARLG</sequence>
<dbReference type="InterPro" id="IPR023393">
    <property type="entry name" value="START-like_dom_sf"/>
</dbReference>
<accession>A0AAC9L801</accession>
<evidence type="ECO:0000313" key="4">
    <source>
        <dbReference type="EMBL" id="APU13068.1"/>
    </source>
</evidence>
<keyword evidence="5" id="KW-1185">Reference proteome</keyword>
<evidence type="ECO:0000259" key="3">
    <source>
        <dbReference type="Pfam" id="PF08327"/>
    </source>
</evidence>
<dbReference type="KEGG" id="acad:UA74_04955"/>
<dbReference type="AlphaFoldDB" id="A0AAC9L801"/>
<dbReference type="Gene3D" id="3.30.530.20">
    <property type="match status" value="2"/>
</dbReference>
<organism evidence="4 5">
    <name type="scientific">Actinoalloteichus fjordicus</name>
    <dbReference type="NCBI Taxonomy" id="1612552"/>
    <lineage>
        <taxon>Bacteria</taxon>
        <taxon>Bacillati</taxon>
        <taxon>Actinomycetota</taxon>
        <taxon>Actinomycetes</taxon>
        <taxon>Pseudonocardiales</taxon>
        <taxon>Pseudonocardiaceae</taxon>
        <taxon>Actinoalloteichus</taxon>
    </lineage>
</organism>
<reference evidence="5" key="1">
    <citation type="submission" date="2016-06" db="EMBL/GenBank/DDBJ databases">
        <title>Complete genome sequence of Actinoalloteichus fjordicus DSM 46855 (=ADI127-17), type strain of the new species Actinoalloteichus fjordicus.</title>
        <authorList>
            <person name="Ruckert C."/>
            <person name="Nouioui I."/>
            <person name="Willmese J."/>
            <person name="van Wezel G."/>
            <person name="Klenk H.-P."/>
            <person name="Kalinowski J."/>
            <person name="Zotchev S.B."/>
        </authorList>
    </citation>
    <scope>NUCLEOTIDE SEQUENCE [LARGE SCALE GENOMIC DNA]</scope>
    <source>
        <strain evidence="5">ADI127-7</strain>
    </source>
</reference>
<comment type="similarity">
    <text evidence="1">Belongs to the AHA1 family.</text>
</comment>
<dbReference type="RefSeq" id="WP_075763886.1">
    <property type="nucleotide sequence ID" value="NZ_CP016076.1"/>
</dbReference>
<evidence type="ECO:0000256" key="1">
    <source>
        <dbReference type="ARBA" id="ARBA00006817"/>
    </source>
</evidence>
<protein>
    <recommendedName>
        <fullName evidence="3">Activator of Hsp90 ATPase homologue 1/2-like C-terminal domain-containing protein</fullName>
    </recommendedName>
</protein>
<gene>
    <name evidence="4" type="ORF">UA74_04955</name>
</gene>
<dbReference type="SUPFAM" id="SSF55961">
    <property type="entry name" value="Bet v1-like"/>
    <property type="match status" value="2"/>
</dbReference>
<dbReference type="Pfam" id="PF08327">
    <property type="entry name" value="AHSA1"/>
    <property type="match status" value="1"/>
</dbReference>